<dbReference type="Pfam" id="PF00112">
    <property type="entry name" value="Peptidase_C1"/>
    <property type="match status" value="1"/>
</dbReference>
<protein>
    <submittedName>
        <fullName evidence="3">Peptidase C1</fullName>
    </submittedName>
</protein>
<evidence type="ECO:0000313" key="3">
    <source>
        <dbReference type="EMBL" id="GGU86466.1"/>
    </source>
</evidence>
<proteinExistence type="inferred from homology"/>
<dbReference type="EMBL" id="BMRP01000028">
    <property type="protein sequence ID" value="GGU86466.1"/>
    <property type="molecule type" value="Genomic_DNA"/>
</dbReference>
<organism evidence="3 4">
    <name type="scientific">Streptomyces albospinus</name>
    <dbReference type="NCBI Taxonomy" id="285515"/>
    <lineage>
        <taxon>Bacteria</taxon>
        <taxon>Bacillati</taxon>
        <taxon>Actinomycetota</taxon>
        <taxon>Actinomycetes</taxon>
        <taxon>Kitasatosporales</taxon>
        <taxon>Streptomycetaceae</taxon>
        <taxon>Streptomyces</taxon>
    </lineage>
</organism>
<gene>
    <name evidence="3" type="ORF">GCM10010211_60670</name>
</gene>
<dbReference type="InterPro" id="IPR000668">
    <property type="entry name" value="Peptidase_C1A_C"/>
</dbReference>
<comment type="similarity">
    <text evidence="1">Belongs to the peptidase C1 family.</text>
</comment>
<name>A0ABQ2VIZ0_9ACTN</name>
<dbReference type="SUPFAM" id="SSF54001">
    <property type="entry name" value="Cysteine proteinases"/>
    <property type="match status" value="1"/>
</dbReference>
<accession>A0ABQ2VIZ0</accession>
<keyword evidence="4" id="KW-1185">Reference proteome</keyword>
<dbReference type="SMART" id="SM00645">
    <property type="entry name" value="Pept_C1"/>
    <property type="match status" value="1"/>
</dbReference>
<dbReference type="Proteomes" id="UP000654471">
    <property type="component" value="Unassembled WGS sequence"/>
</dbReference>
<sequence>MTRASRKWKAVSGKSRAAIALGTGVAIAAVAVGVSTASPVVPGQGQAPSRASQALSGKKHPFGLGAVPSKSAWRQSVLRKSVQPRLAATALRPTSVAAKPNTTSLQSLPASVDLTKFAAKPGNQGRVGACVAWAIDYSAYSVLENEQGIKGGPQAPMYTYAQIVKGRNMGTSAEQHFKIATSQGVDSKSDYAQGDFDYTTQPTAHERANAAKWKLSGYTPLHTGNQIKNDVKAALAQGEPVVIAIPVYNSFFRLTPQQAASYTYSPAAGEQLAGGHAITIVGYNSKGVRVENSWGTGWGDHGYINLSWNYLANQVREANAVGKLVKR</sequence>
<reference evidence="4" key="1">
    <citation type="journal article" date="2019" name="Int. J. Syst. Evol. Microbiol.">
        <title>The Global Catalogue of Microorganisms (GCM) 10K type strain sequencing project: providing services to taxonomists for standard genome sequencing and annotation.</title>
        <authorList>
            <consortium name="The Broad Institute Genomics Platform"/>
            <consortium name="The Broad Institute Genome Sequencing Center for Infectious Disease"/>
            <person name="Wu L."/>
            <person name="Ma J."/>
        </authorList>
    </citation>
    <scope>NUCLEOTIDE SEQUENCE [LARGE SCALE GENOMIC DNA]</scope>
    <source>
        <strain evidence="4">JCM 3399</strain>
    </source>
</reference>
<dbReference type="InterPro" id="IPR013128">
    <property type="entry name" value="Peptidase_C1A"/>
</dbReference>
<feature type="domain" description="Peptidase C1A papain C-terminal" evidence="2">
    <location>
        <begin position="108"/>
        <end position="316"/>
    </location>
</feature>
<dbReference type="PANTHER" id="PTHR12411">
    <property type="entry name" value="CYSTEINE PROTEASE FAMILY C1-RELATED"/>
    <property type="match status" value="1"/>
</dbReference>
<dbReference type="RefSeq" id="WP_189305371.1">
    <property type="nucleotide sequence ID" value="NZ_BMRP01000028.1"/>
</dbReference>
<dbReference type="CDD" id="cd02619">
    <property type="entry name" value="Peptidase_C1"/>
    <property type="match status" value="1"/>
</dbReference>
<dbReference type="InterPro" id="IPR038765">
    <property type="entry name" value="Papain-like_cys_pep_sf"/>
</dbReference>
<evidence type="ECO:0000259" key="2">
    <source>
        <dbReference type="SMART" id="SM00645"/>
    </source>
</evidence>
<evidence type="ECO:0000313" key="4">
    <source>
        <dbReference type="Proteomes" id="UP000654471"/>
    </source>
</evidence>
<comment type="caution">
    <text evidence="3">The sequence shown here is derived from an EMBL/GenBank/DDBJ whole genome shotgun (WGS) entry which is preliminary data.</text>
</comment>
<evidence type="ECO:0000256" key="1">
    <source>
        <dbReference type="ARBA" id="ARBA00008455"/>
    </source>
</evidence>
<dbReference type="Gene3D" id="3.90.70.10">
    <property type="entry name" value="Cysteine proteinases"/>
    <property type="match status" value="1"/>
</dbReference>